<evidence type="ECO:0000256" key="1">
    <source>
        <dbReference type="SAM" id="SignalP"/>
    </source>
</evidence>
<dbReference type="EMBL" id="HAHH01001038">
    <property type="protein sequence ID" value="SNX38099.1"/>
    <property type="molecule type" value="Transcribed_RNA"/>
</dbReference>
<protein>
    <submittedName>
        <fullName evidence="2">U58-Deinotoxin-Dsu1b_1</fullName>
    </submittedName>
</protein>
<dbReference type="EMBL" id="HAHH01000777">
    <property type="protein sequence ID" value="SNX37607.1"/>
    <property type="molecule type" value="Transcribed_RNA"/>
</dbReference>
<evidence type="ECO:0000313" key="2">
    <source>
        <dbReference type="EMBL" id="SNX36019.1"/>
    </source>
</evidence>
<accession>A0A4Q8K8Z5</accession>
<keyword evidence="1" id="KW-0732">Signal</keyword>
<dbReference type="EMBL" id="HAHH01000466">
    <property type="protein sequence ID" value="SNX36542.1"/>
    <property type="molecule type" value="Transcribed_RNA"/>
</dbReference>
<dbReference type="EMBL" id="HAHH01000553">
    <property type="protein sequence ID" value="SNX36996.1"/>
    <property type="molecule type" value="Transcribed_RNA"/>
</dbReference>
<proteinExistence type="predicted"/>
<feature type="chain" id="PRO_5036120027" evidence="1">
    <location>
        <begin position="17"/>
        <end position="75"/>
    </location>
</feature>
<dbReference type="AlphaFoldDB" id="A0A4Q8K8Z5"/>
<reference evidence="2" key="2">
    <citation type="submission" date="2019-05" db="EMBL/GenBank/DDBJ databases">
        <title>Unravelling the molecular evolution of spider venoms.</title>
        <authorList>
            <person name="Pineda S."/>
        </authorList>
    </citation>
    <scope>NUCLEOTIDE SEQUENCE</scope>
</reference>
<dbReference type="EMBL" id="HAHH01000380">
    <property type="protein sequence ID" value="SNX36019.1"/>
    <property type="molecule type" value="Transcribed_RNA"/>
</dbReference>
<name>A0A4Q8K8Z5_DEISU</name>
<feature type="signal peptide" evidence="1">
    <location>
        <begin position="1"/>
        <end position="16"/>
    </location>
</feature>
<dbReference type="EMBL" id="HAHH01000414">
    <property type="protein sequence ID" value="SNX36197.1"/>
    <property type="molecule type" value="Transcribed_RNA"/>
</dbReference>
<sequence length="75" mass="8107">MNFRIALLFLASAVFALTVAGILTGEENIQEADLWARSRKCAKPGQSCNDLGCCSSDTSCICKNSMNNCICKGWI</sequence>
<reference evidence="2" key="1">
    <citation type="submission" date="2017-05" db="EMBL/GenBank/DDBJ databases">
        <authorList>
            <person name="QRISCLOUD D."/>
        </authorList>
    </citation>
    <scope>NUCLEOTIDE SEQUENCE</scope>
</reference>
<organism evidence="2">
    <name type="scientific">Deinopis subrufa</name>
    <name type="common">Rufous net-casting spider</name>
    <dbReference type="NCBI Taxonomy" id="1905329"/>
    <lineage>
        <taxon>Eukaryota</taxon>
        <taxon>Metazoa</taxon>
        <taxon>Ecdysozoa</taxon>
        <taxon>Arthropoda</taxon>
        <taxon>Chelicerata</taxon>
        <taxon>Arachnida</taxon>
        <taxon>Araneae</taxon>
        <taxon>Araneomorphae</taxon>
        <taxon>Entelegynae</taxon>
        <taxon>Deinopoidea</taxon>
        <taxon>Deinopidae</taxon>
        <taxon>Deinopis</taxon>
    </lineage>
</organism>